<dbReference type="Gene3D" id="2.20.70.10">
    <property type="match status" value="1"/>
</dbReference>
<feature type="compositionally biased region" description="Low complexity" evidence="1">
    <location>
        <begin position="80"/>
        <end position="89"/>
    </location>
</feature>
<dbReference type="SUPFAM" id="SSF51045">
    <property type="entry name" value="WW domain"/>
    <property type="match status" value="1"/>
</dbReference>
<dbReference type="AlphaFoldDB" id="A0A8H5MDI6"/>
<dbReference type="InterPro" id="IPR001202">
    <property type="entry name" value="WW_dom"/>
</dbReference>
<comment type="caution">
    <text evidence="3">The sequence shown here is derived from an EMBL/GenBank/DDBJ whole genome shotgun (WGS) entry which is preliminary data.</text>
</comment>
<evidence type="ECO:0000313" key="3">
    <source>
        <dbReference type="EMBL" id="KAF5390470.1"/>
    </source>
</evidence>
<dbReference type="Proteomes" id="UP000518752">
    <property type="component" value="Unassembled WGS sequence"/>
</dbReference>
<dbReference type="EMBL" id="JAACJN010000015">
    <property type="protein sequence ID" value="KAF5390470.1"/>
    <property type="molecule type" value="Genomic_DNA"/>
</dbReference>
<reference evidence="3 4" key="1">
    <citation type="journal article" date="2020" name="ISME J.">
        <title>Uncovering the hidden diversity of litter-decomposition mechanisms in mushroom-forming fungi.</title>
        <authorList>
            <person name="Floudas D."/>
            <person name="Bentzer J."/>
            <person name="Ahren D."/>
            <person name="Johansson T."/>
            <person name="Persson P."/>
            <person name="Tunlid A."/>
        </authorList>
    </citation>
    <scope>NUCLEOTIDE SEQUENCE [LARGE SCALE GENOMIC DNA]</scope>
    <source>
        <strain evidence="3 4">CBS 406.79</strain>
    </source>
</reference>
<name>A0A8H5MDI6_9AGAR</name>
<protein>
    <recommendedName>
        <fullName evidence="2">WW domain-containing protein</fullName>
    </recommendedName>
</protein>
<sequence>MSTSSPYPPNENPDRRQLPPGWVSQYDSSYRAWFYVNTGTNPPVTTWAHPLGAPPSPPPPLPNYGAPSGPPPPGPGSPGYGYNNSPGQYSGYGGPGYQQSPPPQQYYGSAPPQPGYSPGPGPGYGYREEESRGFFNRPSNNTPQQVIYEQAPPKKSGPGMGTMLGIGAAGLVGGAVIGELIENHEDNERFDAYQQGEQDGRDDNYGGGGGDYGGGDDYDGGGGDW</sequence>
<gene>
    <name evidence="3" type="ORF">D9757_005317</name>
</gene>
<feature type="region of interest" description="Disordered" evidence="1">
    <location>
        <begin position="44"/>
        <end position="161"/>
    </location>
</feature>
<feature type="compositionally biased region" description="Pro residues" evidence="1">
    <location>
        <begin position="1"/>
        <end position="11"/>
    </location>
</feature>
<proteinExistence type="predicted"/>
<feature type="compositionally biased region" description="Pro residues" evidence="1">
    <location>
        <begin position="52"/>
        <end position="76"/>
    </location>
</feature>
<accession>A0A8H5MDI6</accession>
<organism evidence="3 4">
    <name type="scientific">Collybiopsis confluens</name>
    <dbReference type="NCBI Taxonomy" id="2823264"/>
    <lineage>
        <taxon>Eukaryota</taxon>
        <taxon>Fungi</taxon>
        <taxon>Dikarya</taxon>
        <taxon>Basidiomycota</taxon>
        <taxon>Agaricomycotina</taxon>
        <taxon>Agaricomycetes</taxon>
        <taxon>Agaricomycetidae</taxon>
        <taxon>Agaricales</taxon>
        <taxon>Marasmiineae</taxon>
        <taxon>Omphalotaceae</taxon>
        <taxon>Collybiopsis</taxon>
    </lineage>
</organism>
<feature type="compositionally biased region" description="Pro residues" evidence="1">
    <location>
        <begin position="111"/>
        <end position="121"/>
    </location>
</feature>
<evidence type="ECO:0000259" key="2">
    <source>
        <dbReference type="SMART" id="SM00456"/>
    </source>
</evidence>
<feature type="region of interest" description="Disordered" evidence="1">
    <location>
        <begin position="186"/>
        <end position="225"/>
    </location>
</feature>
<keyword evidence="4" id="KW-1185">Reference proteome</keyword>
<feature type="region of interest" description="Disordered" evidence="1">
    <location>
        <begin position="1"/>
        <end position="23"/>
    </location>
</feature>
<dbReference type="OrthoDB" id="2367685at2759"/>
<dbReference type="InterPro" id="IPR036020">
    <property type="entry name" value="WW_dom_sf"/>
</dbReference>
<feature type="compositionally biased region" description="Polar residues" evidence="1">
    <location>
        <begin position="137"/>
        <end position="147"/>
    </location>
</feature>
<dbReference type="SMART" id="SM00456">
    <property type="entry name" value="WW"/>
    <property type="match status" value="1"/>
</dbReference>
<evidence type="ECO:0000313" key="4">
    <source>
        <dbReference type="Proteomes" id="UP000518752"/>
    </source>
</evidence>
<evidence type="ECO:0000256" key="1">
    <source>
        <dbReference type="SAM" id="MobiDB-lite"/>
    </source>
</evidence>
<feature type="domain" description="WW" evidence="2">
    <location>
        <begin position="17"/>
        <end position="52"/>
    </location>
</feature>